<dbReference type="GO" id="GO:0046933">
    <property type="term" value="F:proton-transporting ATP synthase activity, rotational mechanism"/>
    <property type="evidence" value="ECO:0007669"/>
    <property type="project" value="TreeGrafter"/>
</dbReference>
<dbReference type="InterPro" id="IPR005714">
    <property type="entry name" value="ATPase_T3SS_FliI/YscN"/>
</dbReference>
<dbReference type="InterPro" id="IPR000194">
    <property type="entry name" value="ATPase_F1/V1/A1_a/bsu_nucl-bd"/>
</dbReference>
<dbReference type="Pfam" id="PF00006">
    <property type="entry name" value="ATP-synt_ab"/>
    <property type="match status" value="1"/>
</dbReference>
<keyword evidence="11" id="KW-0653">Protein transport</keyword>
<keyword evidence="6" id="KW-0963">Cytoplasm</keyword>
<keyword evidence="8" id="KW-0375">Hydrogen ion transport</keyword>
<evidence type="ECO:0000256" key="2">
    <source>
        <dbReference type="ARBA" id="ARBA00008936"/>
    </source>
</evidence>
<dbReference type="RefSeq" id="WP_140928672.1">
    <property type="nucleotide sequence ID" value="NZ_VFSU01000028.1"/>
</dbReference>
<reference evidence="17 18" key="1">
    <citation type="submission" date="2019-06" db="EMBL/GenBank/DDBJ databases">
        <authorList>
            <person name="Lee I."/>
            <person name="Jang G.I."/>
            <person name="Hwang C.Y."/>
        </authorList>
    </citation>
    <scope>NUCLEOTIDE SEQUENCE [LARGE SCALE GENOMIC DNA]</scope>
    <source>
        <strain evidence="17 18">PAMC 28131</strain>
    </source>
</reference>
<dbReference type="PANTHER" id="PTHR15184:SF81">
    <property type="entry name" value="FLAGELLUM-SPECIFIC ATP SYNTHASE"/>
    <property type="match status" value="1"/>
</dbReference>
<keyword evidence="18" id="KW-1185">Reference proteome</keyword>
<evidence type="ECO:0000256" key="4">
    <source>
        <dbReference type="ARBA" id="ARBA00020580"/>
    </source>
</evidence>
<evidence type="ECO:0000256" key="9">
    <source>
        <dbReference type="ARBA" id="ARBA00022795"/>
    </source>
</evidence>
<evidence type="ECO:0000256" key="7">
    <source>
        <dbReference type="ARBA" id="ARBA00022741"/>
    </source>
</evidence>
<dbReference type="GO" id="GO:0016887">
    <property type="term" value="F:ATP hydrolysis activity"/>
    <property type="evidence" value="ECO:0007669"/>
    <property type="project" value="InterPro"/>
</dbReference>
<keyword evidence="14" id="KW-1006">Bacterial flagellum protein export</keyword>
<proteinExistence type="inferred from homology"/>
<evidence type="ECO:0000256" key="6">
    <source>
        <dbReference type="ARBA" id="ARBA00022490"/>
    </source>
</evidence>
<evidence type="ECO:0000256" key="14">
    <source>
        <dbReference type="ARBA" id="ARBA00023225"/>
    </source>
</evidence>
<dbReference type="PANTHER" id="PTHR15184">
    <property type="entry name" value="ATP SYNTHASE"/>
    <property type="match status" value="1"/>
</dbReference>
<dbReference type="GO" id="GO:0005737">
    <property type="term" value="C:cytoplasm"/>
    <property type="evidence" value="ECO:0007669"/>
    <property type="project" value="UniProtKB-SubCell"/>
</dbReference>
<dbReference type="GO" id="GO:0044781">
    <property type="term" value="P:bacterial-type flagellum organization"/>
    <property type="evidence" value="ECO:0007669"/>
    <property type="project" value="UniProtKB-KW"/>
</dbReference>
<dbReference type="InterPro" id="IPR050053">
    <property type="entry name" value="ATPase_alpha/beta_chains"/>
</dbReference>
<dbReference type="AlphaFoldDB" id="A0A501XHX6"/>
<evidence type="ECO:0000256" key="3">
    <source>
        <dbReference type="ARBA" id="ARBA00012473"/>
    </source>
</evidence>
<evidence type="ECO:0000256" key="10">
    <source>
        <dbReference type="ARBA" id="ARBA00022840"/>
    </source>
</evidence>
<keyword evidence="12" id="KW-1278">Translocase</keyword>
<evidence type="ECO:0000256" key="8">
    <source>
        <dbReference type="ARBA" id="ARBA00022781"/>
    </source>
</evidence>
<name>A0A501XHX6_9SPHN</name>
<evidence type="ECO:0000256" key="12">
    <source>
        <dbReference type="ARBA" id="ARBA00022967"/>
    </source>
</evidence>
<evidence type="ECO:0000313" key="17">
    <source>
        <dbReference type="EMBL" id="TPE60146.1"/>
    </source>
</evidence>
<accession>A0A501XHX6</accession>
<evidence type="ECO:0000313" key="18">
    <source>
        <dbReference type="Proteomes" id="UP000319897"/>
    </source>
</evidence>
<evidence type="ECO:0000259" key="16">
    <source>
        <dbReference type="SMART" id="SM00382"/>
    </source>
</evidence>
<evidence type="ECO:0000256" key="1">
    <source>
        <dbReference type="ARBA" id="ARBA00004496"/>
    </source>
</evidence>
<keyword evidence="10" id="KW-0067">ATP-binding</keyword>
<dbReference type="EC" id="7.1.2.2" evidence="3"/>
<dbReference type="Pfam" id="PF18269">
    <property type="entry name" value="T3SS_ATPase_C"/>
    <property type="match status" value="1"/>
</dbReference>
<protein>
    <recommendedName>
        <fullName evidence="4">Flagellum-specific ATP synthase</fullName>
        <ecNumber evidence="3">7.1.2.2</ecNumber>
    </recommendedName>
</protein>
<feature type="domain" description="AAA+ ATPase" evidence="16">
    <location>
        <begin position="166"/>
        <end position="345"/>
    </location>
</feature>
<keyword evidence="7" id="KW-0547">Nucleotide-binding</keyword>
<evidence type="ECO:0000256" key="15">
    <source>
        <dbReference type="ARBA" id="ARBA00023310"/>
    </source>
</evidence>
<keyword evidence="15" id="KW-0066">ATP synthesis</keyword>
<comment type="similarity">
    <text evidence="2">Belongs to the ATPase alpha/beta chains family.</text>
</comment>
<organism evidence="17 18">
    <name type="scientific">Sandaracinobacter neustonicus</name>
    <dbReference type="NCBI Taxonomy" id="1715348"/>
    <lineage>
        <taxon>Bacteria</taxon>
        <taxon>Pseudomonadati</taxon>
        <taxon>Pseudomonadota</taxon>
        <taxon>Alphaproteobacteria</taxon>
        <taxon>Sphingomonadales</taxon>
        <taxon>Sphingosinicellaceae</taxon>
        <taxon>Sandaracinobacter</taxon>
    </lineage>
</organism>
<dbReference type="InterPro" id="IPR040627">
    <property type="entry name" value="T3SS_ATPase_C"/>
</dbReference>
<dbReference type="EMBL" id="VFSU01000028">
    <property type="protein sequence ID" value="TPE60146.1"/>
    <property type="molecule type" value="Genomic_DNA"/>
</dbReference>
<dbReference type="SUPFAM" id="SSF52540">
    <property type="entry name" value="P-loop containing nucleoside triphosphate hydrolases"/>
    <property type="match status" value="1"/>
</dbReference>
<comment type="subcellular location">
    <subcellularLocation>
        <location evidence="1">Cytoplasm</location>
    </subcellularLocation>
</comment>
<keyword evidence="9" id="KW-1005">Bacterial flagellum biogenesis</keyword>
<comment type="caution">
    <text evidence="17">The sequence shown here is derived from an EMBL/GenBank/DDBJ whole genome shotgun (WGS) entry which is preliminary data.</text>
</comment>
<dbReference type="OrthoDB" id="9803053at2"/>
<evidence type="ECO:0000256" key="13">
    <source>
        <dbReference type="ARBA" id="ARBA00023065"/>
    </source>
</evidence>
<dbReference type="GO" id="GO:0030257">
    <property type="term" value="C:type III protein secretion system complex"/>
    <property type="evidence" value="ECO:0007669"/>
    <property type="project" value="InterPro"/>
</dbReference>
<keyword evidence="5" id="KW-0813">Transport</keyword>
<dbReference type="Gene3D" id="3.40.50.12240">
    <property type="match status" value="1"/>
</dbReference>
<evidence type="ECO:0000256" key="5">
    <source>
        <dbReference type="ARBA" id="ARBA00022448"/>
    </source>
</evidence>
<dbReference type="GO" id="GO:0030254">
    <property type="term" value="P:protein secretion by the type III secretion system"/>
    <property type="evidence" value="ECO:0007669"/>
    <property type="project" value="InterPro"/>
</dbReference>
<evidence type="ECO:0000256" key="11">
    <source>
        <dbReference type="ARBA" id="ARBA00022927"/>
    </source>
</evidence>
<dbReference type="InterPro" id="IPR003593">
    <property type="entry name" value="AAA+_ATPase"/>
</dbReference>
<gene>
    <name evidence="17" type="ORF">FJQ54_12105</name>
</gene>
<dbReference type="InterPro" id="IPR027417">
    <property type="entry name" value="P-loop_NTPase"/>
</dbReference>
<dbReference type="GO" id="GO:0005524">
    <property type="term" value="F:ATP binding"/>
    <property type="evidence" value="ECO:0007669"/>
    <property type="project" value="UniProtKB-KW"/>
</dbReference>
<dbReference type="NCBIfam" id="TIGR01026">
    <property type="entry name" value="fliI_yscN"/>
    <property type="match status" value="1"/>
</dbReference>
<dbReference type="Proteomes" id="UP000319897">
    <property type="component" value="Unassembled WGS sequence"/>
</dbReference>
<sequence>MNAHTPGLAAALRAAQASLAEVPCPLHAAQPGGRIRAAEGLLLSSDGPEAPVGALLSADTPTGPVPCEAIGFRQGRLLMMALAEAAVAPGSAVWLDGPAGDAPAGPALLGRVTGALGEALDSLGPLGAETRWPLTGKPLPPLDRADVSLPLATGVRAIDALLTLGRGQRVGLMAGSGVGKSTLLQQLVLGAEADCVVVGLIGERGREISGFLDALSPEARARTHIVAVPADAAAPARLRGCLAAFASAEALRATGRHVLLLVDSLTRVAHAQREIGLAIGEPAGARGYPPSALALIPRLVERAGNDARSGGAITLLATVLADGDDTVADPVVDTARGVLDGHIILNRSIAARGRFPAIDLGHSLSRTMPACVGAAQIAAATAFRRDLSLAEANQDLVAMGAYSPGHDLVLDRALARRAEMDSFLAQPRDRAVAFADSVSTLVAGWSN</sequence>
<dbReference type="SMART" id="SM00382">
    <property type="entry name" value="AAA"/>
    <property type="match status" value="1"/>
</dbReference>
<keyword evidence="13" id="KW-0406">Ion transport</keyword>